<evidence type="ECO:0000313" key="3">
    <source>
        <dbReference type="EMBL" id="PVV04271.1"/>
    </source>
</evidence>
<accession>A0A2T9ZI60</accession>
<evidence type="ECO:0000313" key="4">
    <source>
        <dbReference type="Proteomes" id="UP000245609"/>
    </source>
</evidence>
<name>A0A2T9ZI60_9FUNG</name>
<keyword evidence="2" id="KW-0235">DNA replication</keyword>
<dbReference type="OrthoDB" id="276989at2759"/>
<dbReference type="EMBL" id="MBFS01000143">
    <property type="protein sequence ID" value="PVV04271.1"/>
    <property type="molecule type" value="Genomic_DNA"/>
</dbReference>
<organism evidence="3 4">
    <name type="scientific">Smittium megazygosporum</name>
    <dbReference type="NCBI Taxonomy" id="133381"/>
    <lineage>
        <taxon>Eukaryota</taxon>
        <taxon>Fungi</taxon>
        <taxon>Fungi incertae sedis</taxon>
        <taxon>Zoopagomycota</taxon>
        <taxon>Kickxellomycotina</taxon>
        <taxon>Harpellomycetes</taxon>
        <taxon>Harpellales</taxon>
        <taxon>Legeriomycetaceae</taxon>
        <taxon>Smittium</taxon>
    </lineage>
</organism>
<dbReference type="GO" id="GO:0000775">
    <property type="term" value="C:chromosome, centromeric region"/>
    <property type="evidence" value="ECO:0007669"/>
    <property type="project" value="TreeGrafter"/>
</dbReference>
<dbReference type="AlphaFoldDB" id="A0A2T9ZI60"/>
<dbReference type="PANTHER" id="PTHR13395">
    <property type="entry name" value="SISTER CHROMATID COHESION PROTEIN DCC1-RELATED"/>
    <property type="match status" value="1"/>
</dbReference>
<dbReference type="Pfam" id="PF09724">
    <property type="entry name" value="Dcc1"/>
    <property type="match status" value="1"/>
</dbReference>
<comment type="similarity">
    <text evidence="1">Belongs to the DCC1 family.</text>
</comment>
<dbReference type="GO" id="GO:0006260">
    <property type="term" value="P:DNA replication"/>
    <property type="evidence" value="ECO:0007669"/>
    <property type="project" value="UniProtKB-KW"/>
</dbReference>
<dbReference type="Proteomes" id="UP000245609">
    <property type="component" value="Unassembled WGS sequence"/>
</dbReference>
<keyword evidence="4" id="KW-1185">Reference proteome</keyword>
<proteinExistence type="inferred from homology"/>
<sequence>MAGRKEVSGNGEMYSSKINTEPNPTINILADVDSIFYLEPVKSSIENKIFRILRENSTPSNDYKGPEFENIEKLELQKKLKLEDFQNLIPANDKLIKSALQNTPALYFPKAGSYRILAKSYLTEVLEFILATSIVSDWDIKRLSHKKCTLALIEDSGSMGKESSKELESVVGCILKKFGNQLDTEHHMINGCKEKKWLLYDFISTLKRSVPPMFADMIPKSSLIDPERLYASVLRGLLVVRYEKTLYSPTELPTVSYFDKSQMGDEVLERFVNIFALKASWEYNEIIQYLEDLDGYSGFVSFFSSSDVLGLDSELYMGNSVVDKITGRHIEFTTDSAIKRTVDTWLSKYTTQKVSEKGPYYIGNSHLKYASKIEK</sequence>
<reference evidence="3 4" key="1">
    <citation type="journal article" date="2018" name="MBio">
        <title>Comparative Genomics Reveals the Core Gene Toolbox for the Fungus-Insect Symbiosis.</title>
        <authorList>
            <person name="Wang Y."/>
            <person name="Stata M."/>
            <person name="Wang W."/>
            <person name="Stajich J.E."/>
            <person name="White M.M."/>
            <person name="Moncalvo J.M."/>
        </authorList>
    </citation>
    <scope>NUCLEOTIDE SEQUENCE [LARGE SCALE GENOMIC DNA]</scope>
    <source>
        <strain evidence="3 4">SC-DP-2</strain>
    </source>
</reference>
<comment type="caution">
    <text evidence="3">The sequence shown here is derived from an EMBL/GenBank/DDBJ whole genome shotgun (WGS) entry which is preliminary data.</text>
</comment>
<dbReference type="InterPro" id="IPR019128">
    <property type="entry name" value="Dcc1"/>
</dbReference>
<evidence type="ECO:0000256" key="1">
    <source>
        <dbReference type="ARBA" id="ARBA00007017"/>
    </source>
</evidence>
<dbReference type="GO" id="GO:0034088">
    <property type="term" value="P:maintenance of mitotic sister chromatid cohesion"/>
    <property type="evidence" value="ECO:0007669"/>
    <property type="project" value="TreeGrafter"/>
</dbReference>
<dbReference type="STRING" id="133381.A0A2T9ZI60"/>
<protein>
    <submittedName>
        <fullName evidence="3">Uncharacterized protein</fullName>
    </submittedName>
</protein>
<dbReference type="PANTHER" id="PTHR13395:SF6">
    <property type="entry name" value="SISTER CHROMATID COHESION PROTEIN DCC1"/>
    <property type="match status" value="1"/>
</dbReference>
<dbReference type="GO" id="GO:0031390">
    <property type="term" value="C:Ctf18 RFC-like complex"/>
    <property type="evidence" value="ECO:0007669"/>
    <property type="project" value="InterPro"/>
</dbReference>
<gene>
    <name evidence="3" type="ORF">BB560_001232</name>
</gene>
<dbReference type="GO" id="GO:0000785">
    <property type="term" value="C:chromatin"/>
    <property type="evidence" value="ECO:0007669"/>
    <property type="project" value="TreeGrafter"/>
</dbReference>
<evidence type="ECO:0000256" key="2">
    <source>
        <dbReference type="ARBA" id="ARBA00022705"/>
    </source>
</evidence>